<dbReference type="EMBL" id="JASNVW010000005">
    <property type="protein sequence ID" value="MDK6029249.1"/>
    <property type="molecule type" value="Genomic_DNA"/>
</dbReference>
<keyword evidence="2" id="KW-1185">Reference proteome</keyword>
<dbReference type="AlphaFoldDB" id="A0ABD4Z7N2"/>
<comment type="caution">
    <text evidence="1">The sequence shown here is derived from an EMBL/GenBank/DDBJ whole genome shotgun (WGS) entry which is preliminary data.</text>
</comment>
<name>A0ABD4Z7N2_9CREN</name>
<reference evidence="1 2" key="1">
    <citation type="submission" date="2023-05" db="EMBL/GenBank/DDBJ databases">
        <title>A new hyperthermophilic archaea 'Ignisphaera cupida' sp. nov. and description of the family 'Ignisphaeraceae' fam. nov.</title>
        <authorList>
            <person name="Podosokorskaya O.A."/>
            <person name="Elcheninov A.G."/>
            <person name="Klukina A."/>
            <person name="Merkel A.Y."/>
        </authorList>
    </citation>
    <scope>NUCLEOTIDE SEQUENCE [LARGE SCALE GENOMIC DNA]</scope>
    <source>
        <strain evidence="1 2">4213-co</strain>
    </source>
</reference>
<proteinExistence type="predicted"/>
<evidence type="ECO:0000313" key="2">
    <source>
        <dbReference type="Proteomes" id="UP001529235"/>
    </source>
</evidence>
<dbReference type="RefSeq" id="WP_285274232.1">
    <property type="nucleotide sequence ID" value="NZ_JASNVW010000005.1"/>
</dbReference>
<gene>
    <name evidence="1" type="ORF">QPL79_07715</name>
</gene>
<evidence type="ECO:0000313" key="1">
    <source>
        <dbReference type="EMBL" id="MDK6029249.1"/>
    </source>
</evidence>
<sequence length="59" mass="6686">MLAKEEEIVDAKEEGTRFLLQLMSFYQQSKVRSLKLIKSFYIQFIVDSSKSGNGNPKGG</sequence>
<accession>A0ABD4Z7N2</accession>
<protein>
    <submittedName>
        <fullName evidence="1">Uncharacterized protein</fullName>
    </submittedName>
</protein>
<dbReference type="Proteomes" id="UP001529235">
    <property type="component" value="Unassembled WGS sequence"/>
</dbReference>
<organism evidence="1 2">
    <name type="scientific">Ignisphaera cupida</name>
    <dbReference type="NCBI Taxonomy" id="3050454"/>
    <lineage>
        <taxon>Archaea</taxon>
        <taxon>Thermoproteota</taxon>
        <taxon>Thermoprotei</taxon>
        <taxon>Desulfurococcales</taxon>
        <taxon>Desulfurococcaceae</taxon>
        <taxon>Ignisphaera</taxon>
    </lineage>
</organism>